<sequence length="88" mass="9277">MSTPQVQPNSSLTQCKKAVELEKEEMLGARGYVHRVFKFSKDIAAAQVGPGLEKSNGQGSAQKNRNSALPAGSGVLILLLASLGCSFE</sequence>
<dbReference type="Proteomes" id="UP001066276">
    <property type="component" value="Chromosome 1_1"/>
</dbReference>
<reference evidence="1" key="1">
    <citation type="journal article" date="2022" name="bioRxiv">
        <title>Sequencing and chromosome-scale assembly of the giantPleurodeles waltlgenome.</title>
        <authorList>
            <person name="Brown T."/>
            <person name="Elewa A."/>
            <person name="Iarovenko S."/>
            <person name="Subramanian E."/>
            <person name="Araus A.J."/>
            <person name="Petzold A."/>
            <person name="Susuki M."/>
            <person name="Suzuki K.-i.T."/>
            <person name="Hayashi T."/>
            <person name="Toyoda A."/>
            <person name="Oliveira C."/>
            <person name="Osipova E."/>
            <person name="Leigh N.D."/>
            <person name="Simon A."/>
            <person name="Yun M.H."/>
        </authorList>
    </citation>
    <scope>NUCLEOTIDE SEQUENCE</scope>
    <source>
        <strain evidence="1">20211129_DDA</strain>
        <tissue evidence="1">Liver</tissue>
    </source>
</reference>
<gene>
    <name evidence="1" type="ORF">NDU88_004846</name>
</gene>
<dbReference type="EMBL" id="JANPWB010000001">
    <property type="protein sequence ID" value="KAJ1217251.1"/>
    <property type="molecule type" value="Genomic_DNA"/>
</dbReference>
<proteinExistence type="predicted"/>
<evidence type="ECO:0000313" key="2">
    <source>
        <dbReference type="Proteomes" id="UP001066276"/>
    </source>
</evidence>
<accession>A0AAV7WWL4</accession>
<comment type="caution">
    <text evidence="1">The sequence shown here is derived from an EMBL/GenBank/DDBJ whole genome shotgun (WGS) entry which is preliminary data.</text>
</comment>
<keyword evidence="2" id="KW-1185">Reference proteome</keyword>
<evidence type="ECO:0000313" key="1">
    <source>
        <dbReference type="EMBL" id="KAJ1217251.1"/>
    </source>
</evidence>
<name>A0AAV7WWL4_PLEWA</name>
<dbReference type="AlphaFoldDB" id="A0AAV7WWL4"/>
<protein>
    <submittedName>
        <fullName evidence="1">Uncharacterized protein</fullName>
    </submittedName>
</protein>
<organism evidence="1 2">
    <name type="scientific">Pleurodeles waltl</name>
    <name type="common">Iberian ribbed newt</name>
    <dbReference type="NCBI Taxonomy" id="8319"/>
    <lineage>
        <taxon>Eukaryota</taxon>
        <taxon>Metazoa</taxon>
        <taxon>Chordata</taxon>
        <taxon>Craniata</taxon>
        <taxon>Vertebrata</taxon>
        <taxon>Euteleostomi</taxon>
        <taxon>Amphibia</taxon>
        <taxon>Batrachia</taxon>
        <taxon>Caudata</taxon>
        <taxon>Salamandroidea</taxon>
        <taxon>Salamandridae</taxon>
        <taxon>Pleurodelinae</taxon>
        <taxon>Pleurodeles</taxon>
    </lineage>
</organism>